<dbReference type="EMBL" id="MT630849">
    <property type="protein sequence ID" value="QNO43672.1"/>
    <property type="molecule type" value="Genomic_DNA"/>
</dbReference>
<organism evidence="3">
    <name type="scientific">Candidatus Methanogaster sp. ANME-2c ERB4</name>
    <dbReference type="NCBI Taxonomy" id="2759911"/>
    <lineage>
        <taxon>Archaea</taxon>
        <taxon>Methanobacteriati</taxon>
        <taxon>Methanobacteriota</taxon>
        <taxon>Stenosarchaea group</taxon>
        <taxon>Methanomicrobia</taxon>
        <taxon>Methanosarcinales</taxon>
        <taxon>ANME-2 cluster</taxon>
        <taxon>Candidatus Methanogasteraceae</taxon>
        <taxon>Candidatus Methanogaster</taxon>
    </lineage>
</organism>
<evidence type="ECO:0000256" key="1">
    <source>
        <dbReference type="SAM" id="Phobius"/>
    </source>
</evidence>
<sequence length="126" mass="14261">MNIYFSISGLLLFLLSFAHATWGETKIFKQLNTDKMGEGTFLNLYVPWHQLTYILSLSGVGIILAAFKNEFLPLSYFILALILGNLLIFTLLCLMRKEIGLIKQSIPQYFLFILLILLLTLGIVSA</sequence>
<accession>A0A7G9Y7I9</accession>
<name>A0A7G9Y7I9_9EURY</name>
<protein>
    <submittedName>
        <fullName evidence="3">Uncharacterized protein</fullName>
    </submittedName>
</protein>
<keyword evidence="1" id="KW-0472">Membrane</keyword>
<feature type="transmembrane region" description="Helical" evidence="1">
    <location>
        <begin position="106"/>
        <end position="124"/>
    </location>
</feature>
<gene>
    <name evidence="3" type="ORF">AECFJODE_00026</name>
    <name evidence="2" type="ORF">FICJDHNH_00012</name>
    <name evidence="4" type="ORF">JEJMEHHC_00010</name>
</gene>
<evidence type="ECO:0000313" key="4">
    <source>
        <dbReference type="EMBL" id="QNO50629.1"/>
    </source>
</evidence>
<reference evidence="3" key="1">
    <citation type="submission" date="2020-06" db="EMBL/GenBank/DDBJ databases">
        <title>Unique genomic features of the anaerobic methanotrophic archaea.</title>
        <authorList>
            <person name="Chadwick G.L."/>
            <person name="Skennerton C.T."/>
            <person name="Laso-Perez R."/>
            <person name="Leu A.O."/>
            <person name="Speth D.R."/>
            <person name="Yu H."/>
            <person name="Morgan-Lang C."/>
            <person name="Hatzenpichler R."/>
            <person name="Goudeau D."/>
            <person name="Malmstrom R."/>
            <person name="Brazelton W.J."/>
            <person name="Woyke T."/>
            <person name="Hallam S.J."/>
            <person name="Tyson G.W."/>
            <person name="Wegener G."/>
            <person name="Boetius A."/>
            <person name="Orphan V."/>
        </authorList>
    </citation>
    <scope>NUCLEOTIDE SEQUENCE</scope>
</reference>
<dbReference type="AlphaFoldDB" id="A0A7G9Y7I9"/>
<feature type="transmembrane region" description="Helical" evidence="1">
    <location>
        <begin position="47"/>
        <end position="67"/>
    </location>
</feature>
<evidence type="ECO:0000313" key="3">
    <source>
        <dbReference type="EMBL" id="QNO43973.1"/>
    </source>
</evidence>
<feature type="transmembrane region" description="Helical" evidence="1">
    <location>
        <begin position="74"/>
        <end position="94"/>
    </location>
</feature>
<evidence type="ECO:0000313" key="2">
    <source>
        <dbReference type="EMBL" id="QNO43672.1"/>
    </source>
</evidence>
<dbReference type="EMBL" id="MT631443">
    <property type="protein sequence ID" value="QNO50629.1"/>
    <property type="molecule type" value="Genomic_DNA"/>
</dbReference>
<dbReference type="EMBL" id="MT630878">
    <property type="protein sequence ID" value="QNO43973.1"/>
    <property type="molecule type" value="Genomic_DNA"/>
</dbReference>
<proteinExistence type="predicted"/>
<keyword evidence="1" id="KW-0812">Transmembrane</keyword>
<keyword evidence="1" id="KW-1133">Transmembrane helix</keyword>